<sequence>MGNTSSMLTQYDIEEVQEHCNHAFSQQEIVSLYHRFCQLDRSGSGFISADEFLSVPEFAVNPLAERLLRMLDGLNFKEFVAFLPHLALARVCSRRLNLYLRFMIRTAMGRLHSMMY</sequence>
<dbReference type="InterPro" id="IPR011992">
    <property type="entry name" value="EF-hand-dom_pair"/>
</dbReference>
<dbReference type="InterPro" id="IPR018247">
    <property type="entry name" value="EF_Hand_1_Ca_BS"/>
</dbReference>
<dbReference type="PANTHER" id="PTHR46971:SF4">
    <property type="entry name" value="OS08G0442300 PROTEIN"/>
    <property type="match status" value="1"/>
</dbReference>
<dbReference type="AlphaFoldDB" id="A0A6V7P447"/>
<accession>A0A6V7P447</accession>
<dbReference type="PANTHER" id="PTHR46971">
    <property type="entry name" value="CALCINEURIN B SUBUNIT (PROTEIN PHOSPHATASE 2B REGULATORY SUBUNIT)-LIKE PROTEIN"/>
    <property type="match status" value="1"/>
</dbReference>
<keyword evidence="1" id="KW-0106">Calcium</keyword>
<dbReference type="GO" id="GO:0005509">
    <property type="term" value="F:calcium ion binding"/>
    <property type="evidence" value="ECO:0007669"/>
    <property type="project" value="InterPro"/>
</dbReference>
<gene>
    <name evidence="3" type="ORF">CB5_LOCUS8826</name>
</gene>
<evidence type="ECO:0000259" key="2">
    <source>
        <dbReference type="PROSITE" id="PS50222"/>
    </source>
</evidence>
<dbReference type="PROSITE" id="PS50222">
    <property type="entry name" value="EF_HAND_2"/>
    <property type="match status" value="1"/>
</dbReference>
<dbReference type="PROSITE" id="PS00018">
    <property type="entry name" value="EF_HAND_1"/>
    <property type="match status" value="1"/>
</dbReference>
<organism evidence="3">
    <name type="scientific">Ananas comosus var. bracteatus</name>
    <name type="common">red pineapple</name>
    <dbReference type="NCBI Taxonomy" id="296719"/>
    <lineage>
        <taxon>Eukaryota</taxon>
        <taxon>Viridiplantae</taxon>
        <taxon>Streptophyta</taxon>
        <taxon>Embryophyta</taxon>
        <taxon>Tracheophyta</taxon>
        <taxon>Spermatophyta</taxon>
        <taxon>Magnoliopsida</taxon>
        <taxon>Liliopsida</taxon>
        <taxon>Poales</taxon>
        <taxon>Bromeliaceae</taxon>
        <taxon>Bromelioideae</taxon>
        <taxon>Ananas</taxon>
    </lineage>
</organism>
<proteinExistence type="predicted"/>
<evidence type="ECO:0000256" key="1">
    <source>
        <dbReference type="ARBA" id="ARBA00022837"/>
    </source>
</evidence>
<feature type="domain" description="EF-hand" evidence="2">
    <location>
        <begin position="27"/>
        <end position="62"/>
    </location>
</feature>
<dbReference type="EMBL" id="LR862145">
    <property type="protein sequence ID" value="CAD1825615.1"/>
    <property type="molecule type" value="Genomic_DNA"/>
</dbReference>
<evidence type="ECO:0000313" key="3">
    <source>
        <dbReference type="EMBL" id="CAD1825615.1"/>
    </source>
</evidence>
<protein>
    <recommendedName>
        <fullName evidence="2">EF-hand domain-containing protein</fullName>
    </recommendedName>
</protein>
<name>A0A6V7P447_ANACO</name>
<dbReference type="Gene3D" id="1.10.238.10">
    <property type="entry name" value="EF-hand"/>
    <property type="match status" value="1"/>
</dbReference>
<dbReference type="InterPro" id="IPR002048">
    <property type="entry name" value="EF_hand_dom"/>
</dbReference>
<reference evidence="3" key="1">
    <citation type="submission" date="2020-07" db="EMBL/GenBank/DDBJ databases">
        <authorList>
            <person name="Lin J."/>
        </authorList>
    </citation>
    <scope>NUCLEOTIDE SEQUENCE</scope>
</reference>
<dbReference type="SUPFAM" id="SSF47473">
    <property type="entry name" value="EF-hand"/>
    <property type="match status" value="1"/>
</dbReference>